<evidence type="ECO:0000256" key="1">
    <source>
        <dbReference type="SAM" id="MobiDB-lite"/>
    </source>
</evidence>
<evidence type="ECO:0000313" key="2">
    <source>
        <dbReference type="EMBL" id="GGN90670.1"/>
    </source>
</evidence>
<organism evidence="2 3">
    <name type="scientific">Streptomyces albiflavescens</name>
    <dbReference type="NCBI Taxonomy" id="1623582"/>
    <lineage>
        <taxon>Bacteria</taxon>
        <taxon>Bacillati</taxon>
        <taxon>Actinomycetota</taxon>
        <taxon>Actinomycetes</taxon>
        <taxon>Kitasatosporales</taxon>
        <taxon>Streptomycetaceae</taxon>
        <taxon>Streptomyces</taxon>
    </lineage>
</organism>
<feature type="region of interest" description="Disordered" evidence="1">
    <location>
        <begin position="1"/>
        <end position="50"/>
    </location>
</feature>
<dbReference type="AlphaFoldDB" id="A0A918D9G7"/>
<accession>A0A918D9G7</accession>
<reference evidence="2 3" key="1">
    <citation type="journal article" date="2014" name="Int. J. Syst. Evol. Microbiol.">
        <title>Complete genome sequence of Corynebacterium casei LMG S-19264T (=DSM 44701T), isolated from a smear-ripened cheese.</title>
        <authorList>
            <consortium name="US DOE Joint Genome Institute (JGI-PGF)"/>
            <person name="Walter F."/>
            <person name="Albersmeier A."/>
            <person name="Kalinowski J."/>
            <person name="Ruckert C."/>
        </authorList>
    </citation>
    <scope>NUCLEOTIDE SEQUENCE [LARGE SCALE GENOMIC DNA]</scope>
    <source>
        <strain evidence="2 3">CGMCC 4.7111</strain>
    </source>
</reference>
<protein>
    <submittedName>
        <fullName evidence="2">Uncharacterized protein</fullName>
    </submittedName>
</protein>
<evidence type="ECO:0000313" key="3">
    <source>
        <dbReference type="Proteomes" id="UP000600365"/>
    </source>
</evidence>
<sequence length="89" mass="9461">MDADEVPGFTTRDNTEAHPDDLVPSSGTGQGPVGAPLPERHRSPRSVHMRPRVAVAAPAVPLLSEGACMSYKFVIVHRAATERMVDVGS</sequence>
<gene>
    <name evidence="2" type="ORF">GCM10011579_086820</name>
</gene>
<dbReference type="EMBL" id="BMMM01000024">
    <property type="protein sequence ID" value="GGN90670.1"/>
    <property type="molecule type" value="Genomic_DNA"/>
</dbReference>
<name>A0A918D9G7_9ACTN</name>
<comment type="caution">
    <text evidence="2">The sequence shown here is derived from an EMBL/GenBank/DDBJ whole genome shotgun (WGS) entry which is preliminary data.</text>
</comment>
<dbReference type="Proteomes" id="UP000600365">
    <property type="component" value="Unassembled WGS sequence"/>
</dbReference>
<keyword evidence="3" id="KW-1185">Reference proteome</keyword>
<proteinExistence type="predicted"/>